<proteinExistence type="predicted"/>
<sequence>MSWNTEQPMEDRLWEYIDGLCSPTERSAIETLLATNREWQQKHQELLHFQQLLNESELEAPSMRFTKNVMEEITRHHVAPATKSYINKNIIRSIGAFYLTMIVGVLAYLFSQFKWTSGSGSGGDNTFNLPVDKLARLGNMGANKTFYSTWFSLSLLIVVVLGFMLLDMYLQQKKQSRSI</sequence>
<dbReference type="Proteomes" id="UP000607559">
    <property type="component" value="Unassembled WGS sequence"/>
</dbReference>
<comment type="caution">
    <text evidence="2">The sequence shown here is derived from an EMBL/GenBank/DDBJ whole genome shotgun (WGS) entry which is preliminary data.</text>
</comment>
<reference evidence="2" key="2">
    <citation type="submission" date="2020-09" db="EMBL/GenBank/DDBJ databases">
        <authorList>
            <person name="Sun Q."/>
            <person name="Zhou Y."/>
        </authorList>
    </citation>
    <scope>NUCLEOTIDE SEQUENCE</scope>
    <source>
        <strain evidence="2">CGMCC 1.15448</strain>
    </source>
</reference>
<reference evidence="2" key="1">
    <citation type="journal article" date="2014" name="Int. J. Syst. Evol. Microbiol.">
        <title>Complete genome sequence of Corynebacterium casei LMG S-19264T (=DSM 44701T), isolated from a smear-ripened cheese.</title>
        <authorList>
            <consortium name="US DOE Joint Genome Institute (JGI-PGF)"/>
            <person name="Walter F."/>
            <person name="Albersmeier A."/>
            <person name="Kalinowski J."/>
            <person name="Ruckert C."/>
        </authorList>
    </citation>
    <scope>NUCLEOTIDE SEQUENCE</scope>
    <source>
        <strain evidence="2">CGMCC 1.15448</strain>
    </source>
</reference>
<evidence type="ECO:0008006" key="4">
    <source>
        <dbReference type="Google" id="ProtNLM"/>
    </source>
</evidence>
<gene>
    <name evidence="2" type="ORF">GCM10011511_13680</name>
</gene>
<dbReference type="AlphaFoldDB" id="A0A8J2XS28"/>
<keyword evidence="1" id="KW-0472">Membrane</keyword>
<evidence type="ECO:0000256" key="1">
    <source>
        <dbReference type="SAM" id="Phobius"/>
    </source>
</evidence>
<keyword evidence="1" id="KW-1133">Transmembrane helix</keyword>
<keyword evidence="1" id="KW-0812">Transmembrane</keyword>
<feature type="transmembrane region" description="Helical" evidence="1">
    <location>
        <begin position="150"/>
        <end position="170"/>
    </location>
</feature>
<dbReference type="EMBL" id="BMJC01000001">
    <property type="protein sequence ID" value="GGA91590.1"/>
    <property type="molecule type" value="Genomic_DNA"/>
</dbReference>
<feature type="transmembrane region" description="Helical" evidence="1">
    <location>
        <begin position="90"/>
        <end position="110"/>
    </location>
</feature>
<protein>
    <recommendedName>
        <fullName evidence="4">Zinc-finger domain-containing protein</fullName>
    </recommendedName>
</protein>
<dbReference type="RefSeq" id="WP_188929839.1">
    <property type="nucleotide sequence ID" value="NZ_BMJC01000001.1"/>
</dbReference>
<evidence type="ECO:0000313" key="2">
    <source>
        <dbReference type="EMBL" id="GGA91590.1"/>
    </source>
</evidence>
<keyword evidence="3" id="KW-1185">Reference proteome</keyword>
<evidence type="ECO:0000313" key="3">
    <source>
        <dbReference type="Proteomes" id="UP000607559"/>
    </source>
</evidence>
<accession>A0A8J2XS28</accession>
<name>A0A8J2XS28_9BACT</name>
<organism evidence="2 3">
    <name type="scientific">Puia dinghuensis</name>
    <dbReference type="NCBI Taxonomy" id="1792502"/>
    <lineage>
        <taxon>Bacteria</taxon>
        <taxon>Pseudomonadati</taxon>
        <taxon>Bacteroidota</taxon>
        <taxon>Chitinophagia</taxon>
        <taxon>Chitinophagales</taxon>
        <taxon>Chitinophagaceae</taxon>
        <taxon>Puia</taxon>
    </lineage>
</organism>